<evidence type="ECO:0000313" key="2">
    <source>
        <dbReference type="Proteomes" id="UP001500729"/>
    </source>
</evidence>
<dbReference type="EMBL" id="BAAAGS010000004">
    <property type="protein sequence ID" value="GAA0512029.1"/>
    <property type="molecule type" value="Genomic_DNA"/>
</dbReference>
<dbReference type="Proteomes" id="UP001500729">
    <property type="component" value="Unassembled WGS sequence"/>
</dbReference>
<reference evidence="1 2" key="1">
    <citation type="journal article" date="2019" name="Int. J. Syst. Evol. Microbiol.">
        <title>The Global Catalogue of Microorganisms (GCM) 10K type strain sequencing project: providing services to taxonomists for standard genome sequencing and annotation.</title>
        <authorList>
            <consortium name="The Broad Institute Genomics Platform"/>
            <consortium name="The Broad Institute Genome Sequencing Center for Infectious Disease"/>
            <person name="Wu L."/>
            <person name="Ma J."/>
        </authorList>
    </citation>
    <scope>NUCLEOTIDE SEQUENCE [LARGE SCALE GENOMIC DNA]</scope>
    <source>
        <strain evidence="1 2">JCM 10303</strain>
    </source>
</reference>
<dbReference type="RefSeq" id="WP_009948090.1">
    <property type="nucleotide sequence ID" value="NZ_BAAAGS010000004.1"/>
</dbReference>
<keyword evidence="2" id="KW-1185">Reference proteome</keyword>
<name>A0ABN1C5C3_SACER</name>
<accession>A0ABN1C5C3</accession>
<evidence type="ECO:0000313" key="1">
    <source>
        <dbReference type="EMBL" id="GAA0512029.1"/>
    </source>
</evidence>
<organism evidence="1 2">
    <name type="scientific">Saccharopolyspora erythraea</name>
    <name type="common">Streptomyces erythraeus</name>
    <dbReference type="NCBI Taxonomy" id="1836"/>
    <lineage>
        <taxon>Bacteria</taxon>
        <taxon>Bacillati</taxon>
        <taxon>Actinomycetota</taxon>
        <taxon>Actinomycetes</taxon>
        <taxon>Pseudonocardiales</taxon>
        <taxon>Pseudonocardiaceae</taxon>
        <taxon>Saccharopolyspora</taxon>
    </lineage>
</organism>
<gene>
    <name evidence="1" type="ORF">GCM10009533_08570</name>
</gene>
<proteinExistence type="predicted"/>
<evidence type="ECO:0008006" key="3">
    <source>
        <dbReference type="Google" id="ProtNLM"/>
    </source>
</evidence>
<sequence>MANRHFWQPIQHTTAPGGVRHAFRGRRWEGEPSATTVCGQQVPLARTSEMDWITSPSCPDCTEILRQEC</sequence>
<comment type="caution">
    <text evidence="1">The sequence shown here is derived from an EMBL/GenBank/DDBJ whole genome shotgun (WGS) entry which is preliminary data.</text>
</comment>
<protein>
    <recommendedName>
        <fullName evidence="3">Zinc finger protein</fullName>
    </recommendedName>
</protein>